<keyword evidence="4" id="KW-0285">Flavoprotein</keyword>
<dbReference type="Proteomes" id="UP000223968">
    <property type="component" value="Unassembled WGS sequence"/>
</dbReference>
<dbReference type="InterPro" id="IPR012132">
    <property type="entry name" value="GMC_OxRdtase"/>
</dbReference>
<sequence>MLLSKPLSLLPLALLSLPVVTATLDLDFDYVVVGGGTAGVTIASRLAENKDNRVALVEAGTYYELTWPLGAIPATAFIPVGSDPKGLYPPAEWNFVTEPQPGANDRQIHFTRGKCLGGSSVFNFMIYQRPTVESMQQWADEVDDDSYLWENTLPYYKKTVTFNPPIPAERTPKNATVNYNPDAFLEGDSGEVQVSYATFANSFSTWMQKGMQALGLKEAKDFNSGSLMGHQYCASTIDAKFKTRSSSQTAFLSKPPPSNLKLFTSSLGKRILFDDKKTAVGVEVADPVGFKFNLTAAKEVIVSAGTFQSPQLLMVSGVGPAEQLQEIGVPVVADLPGVGQNMWDHPFVGLTHRVNMETFTRVVNNWLILGLQFLNFAGVQEGPLGSPLSDFLGWEKIPQKLRSLFSTQTQNELDQFPSDWPDVEYISGAGYLGNFSNVFTGQPKDGYQYASILGVHITPTSRGNITLKSADTSDKPLINPNWLSTKTDQEAMVAIFKRLREAFQSKEMQPLSIGEEYYPGLKTSSDEDILQYVKDNVMTLWHPACTCKMGKAEDKTAVVDKEAKVFGVQGLRVVDASAFPFLPPGHPQSTVCK</sequence>
<feature type="active site" description="Proton acceptor" evidence="3">
    <location>
        <position position="586"/>
    </location>
</feature>
<feature type="active site" description="Proton donor" evidence="3">
    <location>
        <position position="542"/>
    </location>
</feature>
<proteinExistence type="inferred from homology"/>
<evidence type="ECO:0000256" key="5">
    <source>
        <dbReference type="SAM" id="SignalP"/>
    </source>
</evidence>
<evidence type="ECO:0000259" key="6">
    <source>
        <dbReference type="PROSITE" id="PS00624"/>
    </source>
</evidence>
<organism evidence="7 8">
    <name type="scientific">Helicocarpus griseus UAMH5409</name>
    <dbReference type="NCBI Taxonomy" id="1447875"/>
    <lineage>
        <taxon>Eukaryota</taxon>
        <taxon>Fungi</taxon>
        <taxon>Dikarya</taxon>
        <taxon>Ascomycota</taxon>
        <taxon>Pezizomycotina</taxon>
        <taxon>Eurotiomycetes</taxon>
        <taxon>Eurotiomycetidae</taxon>
        <taxon>Onygenales</taxon>
        <taxon>Ajellomycetaceae</taxon>
        <taxon>Helicocarpus</taxon>
    </lineage>
</organism>
<evidence type="ECO:0000256" key="4">
    <source>
        <dbReference type="PIRSR" id="PIRSR000137-2"/>
    </source>
</evidence>
<dbReference type="SUPFAM" id="SSF54373">
    <property type="entry name" value="FAD-linked reductases, C-terminal domain"/>
    <property type="match status" value="1"/>
</dbReference>
<dbReference type="GO" id="GO:0016614">
    <property type="term" value="F:oxidoreductase activity, acting on CH-OH group of donors"/>
    <property type="evidence" value="ECO:0007669"/>
    <property type="project" value="InterPro"/>
</dbReference>
<feature type="binding site" evidence="4">
    <location>
        <begin position="587"/>
        <end position="588"/>
    </location>
    <ligand>
        <name>FAD</name>
        <dbReference type="ChEBI" id="CHEBI:57692"/>
    </ligand>
</feature>
<evidence type="ECO:0000313" key="8">
    <source>
        <dbReference type="Proteomes" id="UP000223968"/>
    </source>
</evidence>
<comment type="similarity">
    <text evidence="1">Belongs to the GMC oxidoreductase family.</text>
</comment>
<dbReference type="Pfam" id="PF05199">
    <property type="entry name" value="GMC_oxred_C"/>
    <property type="match status" value="1"/>
</dbReference>
<dbReference type="PIRSF" id="PIRSF000137">
    <property type="entry name" value="Alcohol_oxidase"/>
    <property type="match status" value="1"/>
</dbReference>
<comment type="caution">
    <text evidence="7">The sequence shown here is derived from an EMBL/GenBank/DDBJ whole genome shotgun (WGS) entry which is preliminary data.</text>
</comment>
<feature type="domain" description="Glucose-methanol-choline oxidoreductase N-terminal" evidence="6">
    <location>
        <begin position="305"/>
        <end position="319"/>
    </location>
</feature>
<gene>
    <name evidence="7" type="ORF">AJ79_01672</name>
</gene>
<dbReference type="Gene3D" id="3.50.50.60">
    <property type="entry name" value="FAD/NAD(P)-binding domain"/>
    <property type="match status" value="1"/>
</dbReference>
<dbReference type="Gene3D" id="3.30.560.10">
    <property type="entry name" value="Glucose Oxidase, domain 3"/>
    <property type="match status" value="1"/>
</dbReference>
<evidence type="ECO:0000313" key="7">
    <source>
        <dbReference type="EMBL" id="PGH16566.1"/>
    </source>
</evidence>
<dbReference type="PROSITE" id="PS00624">
    <property type="entry name" value="GMC_OXRED_2"/>
    <property type="match status" value="1"/>
</dbReference>
<dbReference type="PANTHER" id="PTHR11552:SF138">
    <property type="entry name" value="DEHYDROGENASE PKFF-RELATED"/>
    <property type="match status" value="1"/>
</dbReference>
<reference evidence="7 8" key="1">
    <citation type="submission" date="2017-10" db="EMBL/GenBank/DDBJ databases">
        <title>Comparative genomics in systemic dimorphic fungi from Ajellomycetaceae.</title>
        <authorList>
            <person name="Munoz J.F."/>
            <person name="Mcewen J.G."/>
            <person name="Clay O.K."/>
            <person name="Cuomo C.A."/>
        </authorList>
    </citation>
    <scope>NUCLEOTIDE SEQUENCE [LARGE SCALE GENOMIC DNA]</scope>
    <source>
        <strain evidence="7 8">UAMH5409</strain>
    </source>
</reference>
<evidence type="ECO:0000256" key="1">
    <source>
        <dbReference type="ARBA" id="ARBA00010790"/>
    </source>
</evidence>
<dbReference type="AlphaFoldDB" id="A0A2B7Y518"/>
<name>A0A2B7Y518_9EURO</name>
<dbReference type="GO" id="GO:0044550">
    <property type="term" value="P:secondary metabolite biosynthetic process"/>
    <property type="evidence" value="ECO:0007669"/>
    <property type="project" value="TreeGrafter"/>
</dbReference>
<keyword evidence="2" id="KW-0325">Glycoprotein</keyword>
<dbReference type="OrthoDB" id="269227at2759"/>
<dbReference type="SUPFAM" id="SSF51905">
    <property type="entry name" value="FAD/NAD(P)-binding domain"/>
    <property type="match status" value="1"/>
</dbReference>
<keyword evidence="5" id="KW-0732">Signal</keyword>
<dbReference type="InterPro" id="IPR000172">
    <property type="entry name" value="GMC_OxRdtase_N"/>
</dbReference>
<accession>A0A2B7Y518</accession>
<evidence type="ECO:0000256" key="2">
    <source>
        <dbReference type="ARBA" id="ARBA00023180"/>
    </source>
</evidence>
<protein>
    <recommendedName>
        <fullName evidence="6">Glucose-methanol-choline oxidoreductase N-terminal domain-containing protein</fullName>
    </recommendedName>
</protein>
<keyword evidence="4" id="KW-0274">FAD</keyword>
<dbReference type="InterPro" id="IPR007867">
    <property type="entry name" value="GMC_OxRtase_C"/>
</dbReference>
<dbReference type="STRING" id="1447875.A0A2B7Y518"/>
<feature type="signal peptide" evidence="5">
    <location>
        <begin position="1"/>
        <end position="22"/>
    </location>
</feature>
<dbReference type="EMBL" id="PDNB01000016">
    <property type="protein sequence ID" value="PGH16566.1"/>
    <property type="molecule type" value="Genomic_DNA"/>
</dbReference>
<comment type="cofactor">
    <cofactor evidence="4">
        <name>FAD</name>
        <dbReference type="ChEBI" id="CHEBI:57692"/>
    </cofactor>
</comment>
<evidence type="ECO:0000256" key="3">
    <source>
        <dbReference type="PIRSR" id="PIRSR000137-1"/>
    </source>
</evidence>
<feature type="chain" id="PRO_5012744604" description="Glucose-methanol-choline oxidoreductase N-terminal domain-containing protein" evidence="5">
    <location>
        <begin position="23"/>
        <end position="593"/>
    </location>
</feature>
<dbReference type="PANTHER" id="PTHR11552">
    <property type="entry name" value="GLUCOSE-METHANOL-CHOLINE GMC OXIDOREDUCTASE"/>
    <property type="match status" value="1"/>
</dbReference>
<feature type="binding site" evidence="4">
    <location>
        <begin position="541"/>
        <end position="542"/>
    </location>
    <ligand>
        <name>FAD</name>
        <dbReference type="ChEBI" id="CHEBI:57692"/>
    </ligand>
</feature>
<keyword evidence="8" id="KW-1185">Reference proteome</keyword>
<dbReference type="Pfam" id="PF00732">
    <property type="entry name" value="GMC_oxred_N"/>
    <property type="match status" value="1"/>
</dbReference>
<dbReference type="GO" id="GO:0050660">
    <property type="term" value="F:flavin adenine dinucleotide binding"/>
    <property type="evidence" value="ECO:0007669"/>
    <property type="project" value="InterPro"/>
</dbReference>
<dbReference type="InterPro" id="IPR036188">
    <property type="entry name" value="FAD/NAD-bd_sf"/>
</dbReference>